<dbReference type="GO" id="GO:0005634">
    <property type="term" value="C:nucleus"/>
    <property type="evidence" value="ECO:0007669"/>
    <property type="project" value="TreeGrafter"/>
</dbReference>
<feature type="region of interest" description="Disordered" evidence="4">
    <location>
        <begin position="1"/>
        <end position="97"/>
    </location>
</feature>
<evidence type="ECO:0000313" key="7">
    <source>
        <dbReference type="Proteomes" id="UP000070089"/>
    </source>
</evidence>
<dbReference type="OrthoDB" id="424302at2759"/>
<feature type="compositionally biased region" description="Polar residues" evidence="4">
    <location>
        <begin position="51"/>
        <end position="85"/>
    </location>
</feature>
<proteinExistence type="predicted"/>
<dbReference type="PANTHER" id="PTHR11085">
    <property type="entry name" value="NAD-DEPENDENT PROTEIN DEACYLASE SIRTUIN-5, MITOCHONDRIAL-RELATED"/>
    <property type="match status" value="1"/>
</dbReference>
<feature type="active site" description="Proton acceptor" evidence="3">
    <location>
        <position position="238"/>
    </location>
</feature>
<keyword evidence="2" id="KW-0520">NAD</keyword>
<dbReference type="InterPro" id="IPR029035">
    <property type="entry name" value="DHS-like_NAD/FAD-binding_dom"/>
</dbReference>
<feature type="region of interest" description="Disordered" evidence="4">
    <location>
        <begin position="343"/>
        <end position="372"/>
    </location>
</feature>
<dbReference type="GO" id="GO:0070403">
    <property type="term" value="F:NAD+ binding"/>
    <property type="evidence" value="ECO:0007669"/>
    <property type="project" value="InterPro"/>
</dbReference>
<dbReference type="InterPro" id="IPR026590">
    <property type="entry name" value="Ssirtuin_cat_dom"/>
</dbReference>
<feature type="compositionally biased region" description="Polar residues" evidence="4">
    <location>
        <begin position="483"/>
        <end position="494"/>
    </location>
</feature>
<feature type="compositionally biased region" description="Polar residues" evidence="4">
    <location>
        <begin position="343"/>
        <end position="363"/>
    </location>
</feature>
<feature type="domain" description="Deacetylase sirtuin-type" evidence="5">
    <location>
        <begin position="109"/>
        <end position="644"/>
    </location>
</feature>
<keyword evidence="1" id="KW-0808">Transferase</keyword>
<keyword evidence="3" id="KW-0862">Zinc</keyword>
<feature type="compositionally biased region" description="Low complexity" evidence="4">
    <location>
        <begin position="8"/>
        <end position="24"/>
    </location>
</feature>
<evidence type="ECO:0000313" key="6">
    <source>
        <dbReference type="EMBL" id="KWX12748.1"/>
    </source>
</evidence>
<feature type="region of interest" description="Disordered" evidence="4">
    <location>
        <begin position="450"/>
        <end position="494"/>
    </location>
</feature>
<feature type="binding site" evidence="3">
    <location>
        <position position="539"/>
    </location>
    <ligand>
        <name>Zn(2+)</name>
        <dbReference type="ChEBI" id="CHEBI:29105"/>
    </ligand>
</feature>
<feature type="binding site" evidence="3">
    <location>
        <position position="246"/>
    </location>
    <ligand>
        <name>Zn(2+)</name>
        <dbReference type="ChEBI" id="CHEBI:29105"/>
    </ligand>
</feature>
<comment type="caution">
    <text evidence="6">The sequence shown here is derived from an EMBL/GenBank/DDBJ whole genome shotgun (WGS) entry which is preliminary data.</text>
</comment>
<evidence type="ECO:0000256" key="2">
    <source>
        <dbReference type="ARBA" id="ARBA00023027"/>
    </source>
</evidence>
<dbReference type="PROSITE" id="PS50305">
    <property type="entry name" value="SIRTUIN"/>
    <property type="match status" value="1"/>
</dbReference>
<dbReference type="PANTHER" id="PTHR11085:SF10">
    <property type="entry name" value="NAD-DEPENDENT PROTEIN DEACYLASE SIRTUIN-5, MITOCHONDRIAL-RELATED"/>
    <property type="match status" value="1"/>
</dbReference>
<reference evidence="6 7" key="1">
    <citation type="journal article" date="2015" name="Mol. Biochem. Parasitol.">
        <title>Identification of polymorphic genes for use in assemblage B genotyping assays through comparative genomics of multiple assemblage B Giardia duodenalis isolates.</title>
        <authorList>
            <person name="Wielinga C."/>
            <person name="Thompson R.C."/>
            <person name="Monis P."/>
            <person name="Ryan U."/>
        </authorList>
    </citation>
    <scope>NUCLEOTIDE SEQUENCE [LARGE SCALE GENOMIC DNA]</scope>
    <source>
        <strain evidence="6 7">BAH15c1</strain>
    </source>
</reference>
<gene>
    <name evidence="6" type="ORF">QR46_3261</name>
</gene>
<dbReference type="SUPFAM" id="SSF52467">
    <property type="entry name" value="DHS-like NAD/FAD-binding domain"/>
    <property type="match status" value="2"/>
</dbReference>
<evidence type="ECO:0000256" key="4">
    <source>
        <dbReference type="SAM" id="MobiDB-lite"/>
    </source>
</evidence>
<dbReference type="InterPro" id="IPR050134">
    <property type="entry name" value="NAD-dep_sirtuin_deacylases"/>
</dbReference>
<dbReference type="Pfam" id="PF02146">
    <property type="entry name" value="SIR2"/>
    <property type="match status" value="1"/>
</dbReference>
<feature type="binding site" evidence="3">
    <location>
        <position position="503"/>
    </location>
    <ligand>
        <name>Zn(2+)</name>
        <dbReference type="ChEBI" id="CHEBI:29105"/>
    </ligand>
</feature>
<dbReference type="VEuPathDB" id="GiardiaDB:QR46_3261"/>
<feature type="binding site" evidence="3">
    <location>
        <position position="250"/>
    </location>
    <ligand>
        <name>Zn(2+)</name>
        <dbReference type="ChEBI" id="CHEBI:29105"/>
    </ligand>
</feature>
<organism evidence="6 7">
    <name type="scientific">Giardia duodenalis assemblage B</name>
    <dbReference type="NCBI Taxonomy" id="1394984"/>
    <lineage>
        <taxon>Eukaryota</taxon>
        <taxon>Metamonada</taxon>
        <taxon>Diplomonadida</taxon>
        <taxon>Hexamitidae</taxon>
        <taxon>Giardiinae</taxon>
        <taxon>Giardia</taxon>
    </lineage>
</organism>
<sequence>MNVYERLAAAATPRSTARPAARTMPAEKRRPSTTASRNRLPQAPVTPASRVRSQASPSKGRSQMQVLGKSRSQSNLRKVKSTNNELRPDTAPVVSPSSSGVAPFIDAQIDRDAATITALARTIEDANYILIGTGAGFSADSGLAVYKDIARVPAYDLMGVDYATLCDPMWLQRNPEVFYGFWGYCFNSYRDTTPHEGYTIIKNMMAAYPNKRIYIYSSNVDSHFEKIGIPRQRFYEFHGTCMDWQCSRSCRIDSVYRLPFYYRFDVNKQTMRCSTGSISYTARTESNTSPNNSTVSPHIPRPPPVLSMFKKPNKNSSVFTQLYSSYYGDDTASDPHIHPQIASTSAVKDTSASETTQPSNNTALPVPTDTKRASPIVKKDVYDRVYSQCSRNSQTRGALHDALAKQGIDYLAIKSEAKRVCSLSSFSAVATVGHSVSVCQEHVRSANNIHNAPRSAKQQTRSLSAAESTAKETLVEEEPMQEMKNTLPSPNISSTNRNVGDHCTKHDPAHIEHAYRNTYESVRPIATQSNGGHPICPRCKYYLRPRVLMFDDAMFMELSEEEERYNSFKRQLFRNKSGRVCLLEIGCGLRIPTIRHEFDNILRRCTKSGIPCSLFRINPEGKRARTTSHMGPPQFYHIAQGGKDVMVQLANVLKIPY</sequence>
<dbReference type="AlphaFoldDB" id="A0A132NRW2"/>
<dbReference type="Gene3D" id="3.40.50.1220">
    <property type="entry name" value="TPP-binding domain"/>
    <property type="match status" value="1"/>
</dbReference>
<protein>
    <submittedName>
        <fullName evidence="6">Sir2 family protein</fullName>
    </submittedName>
</protein>
<evidence type="ECO:0000256" key="3">
    <source>
        <dbReference type="PROSITE-ProRule" id="PRU00236"/>
    </source>
</evidence>
<accession>A0A132NRW2</accession>
<keyword evidence="3" id="KW-0479">Metal-binding</keyword>
<dbReference type="EMBL" id="JXTI01000101">
    <property type="protein sequence ID" value="KWX12748.1"/>
    <property type="molecule type" value="Genomic_DNA"/>
</dbReference>
<evidence type="ECO:0000256" key="1">
    <source>
        <dbReference type="ARBA" id="ARBA00022679"/>
    </source>
</evidence>
<evidence type="ECO:0000259" key="5">
    <source>
        <dbReference type="PROSITE" id="PS50305"/>
    </source>
</evidence>
<dbReference type="InterPro" id="IPR003000">
    <property type="entry name" value="Sirtuin"/>
</dbReference>
<dbReference type="GO" id="GO:0046872">
    <property type="term" value="F:metal ion binding"/>
    <property type="evidence" value="ECO:0007669"/>
    <property type="project" value="UniProtKB-KW"/>
</dbReference>
<name>A0A132NRW2_GIAIN</name>
<dbReference type="Proteomes" id="UP000070089">
    <property type="component" value="Unassembled WGS sequence"/>
</dbReference>
<feature type="compositionally biased region" description="Polar residues" evidence="4">
    <location>
        <begin position="450"/>
        <end position="467"/>
    </location>
</feature>
<dbReference type="GO" id="GO:0017136">
    <property type="term" value="F:histone deacetylase activity, NAD-dependent"/>
    <property type="evidence" value="ECO:0007669"/>
    <property type="project" value="TreeGrafter"/>
</dbReference>